<dbReference type="GO" id="GO:0003676">
    <property type="term" value="F:nucleic acid binding"/>
    <property type="evidence" value="ECO:0007669"/>
    <property type="project" value="InterPro"/>
</dbReference>
<accession>A0A9P9IP27</accession>
<sequence>LNRLIIKSDSAYVANAMTSSIFKWQNNGWLTSSRTPANTMDLWEKMLLARSALRELDVTVDSWHVPREENTEVDSLAREGV</sequence>
<evidence type="ECO:0000313" key="3">
    <source>
        <dbReference type="Proteomes" id="UP000717696"/>
    </source>
</evidence>
<gene>
    <name evidence="2" type="ORF">B0J13DRAFT_392895</name>
</gene>
<feature type="non-terminal residue" evidence="2">
    <location>
        <position position="1"/>
    </location>
</feature>
<evidence type="ECO:0000259" key="1">
    <source>
        <dbReference type="PROSITE" id="PS50879"/>
    </source>
</evidence>
<dbReference type="OrthoDB" id="245563at2759"/>
<evidence type="ECO:0000313" key="2">
    <source>
        <dbReference type="EMBL" id="KAH7127742.1"/>
    </source>
</evidence>
<organism evidence="2 3">
    <name type="scientific">Dactylonectria estremocensis</name>
    <dbReference type="NCBI Taxonomy" id="1079267"/>
    <lineage>
        <taxon>Eukaryota</taxon>
        <taxon>Fungi</taxon>
        <taxon>Dikarya</taxon>
        <taxon>Ascomycota</taxon>
        <taxon>Pezizomycotina</taxon>
        <taxon>Sordariomycetes</taxon>
        <taxon>Hypocreomycetidae</taxon>
        <taxon>Hypocreales</taxon>
        <taxon>Nectriaceae</taxon>
        <taxon>Dactylonectria</taxon>
    </lineage>
</organism>
<dbReference type="Gene3D" id="3.30.420.10">
    <property type="entry name" value="Ribonuclease H-like superfamily/Ribonuclease H"/>
    <property type="match status" value="1"/>
</dbReference>
<proteinExistence type="predicted"/>
<reference evidence="2" key="1">
    <citation type="journal article" date="2021" name="Nat. Commun.">
        <title>Genetic determinants of endophytism in the Arabidopsis root mycobiome.</title>
        <authorList>
            <person name="Mesny F."/>
            <person name="Miyauchi S."/>
            <person name="Thiergart T."/>
            <person name="Pickel B."/>
            <person name="Atanasova L."/>
            <person name="Karlsson M."/>
            <person name="Huettel B."/>
            <person name="Barry K.W."/>
            <person name="Haridas S."/>
            <person name="Chen C."/>
            <person name="Bauer D."/>
            <person name="Andreopoulos W."/>
            <person name="Pangilinan J."/>
            <person name="LaButti K."/>
            <person name="Riley R."/>
            <person name="Lipzen A."/>
            <person name="Clum A."/>
            <person name="Drula E."/>
            <person name="Henrissat B."/>
            <person name="Kohler A."/>
            <person name="Grigoriev I.V."/>
            <person name="Martin F.M."/>
            <person name="Hacquard S."/>
        </authorList>
    </citation>
    <scope>NUCLEOTIDE SEQUENCE</scope>
    <source>
        <strain evidence="2">MPI-CAGE-AT-0021</strain>
    </source>
</reference>
<keyword evidence="3" id="KW-1185">Reference proteome</keyword>
<dbReference type="InterPro" id="IPR002156">
    <property type="entry name" value="RNaseH_domain"/>
</dbReference>
<dbReference type="SUPFAM" id="SSF53098">
    <property type="entry name" value="Ribonuclease H-like"/>
    <property type="match status" value="1"/>
</dbReference>
<feature type="non-terminal residue" evidence="2">
    <location>
        <position position="81"/>
    </location>
</feature>
<dbReference type="InterPro" id="IPR012337">
    <property type="entry name" value="RNaseH-like_sf"/>
</dbReference>
<dbReference type="EMBL" id="JAGMUU010000022">
    <property type="protein sequence ID" value="KAH7127742.1"/>
    <property type="molecule type" value="Genomic_DNA"/>
</dbReference>
<comment type="caution">
    <text evidence="2">The sequence shown here is derived from an EMBL/GenBank/DDBJ whole genome shotgun (WGS) entry which is preliminary data.</text>
</comment>
<feature type="domain" description="RNase H type-1" evidence="1">
    <location>
        <begin position="1"/>
        <end position="81"/>
    </location>
</feature>
<dbReference type="PROSITE" id="PS50879">
    <property type="entry name" value="RNASE_H_1"/>
    <property type="match status" value="1"/>
</dbReference>
<dbReference type="Pfam" id="PF00075">
    <property type="entry name" value="RNase_H"/>
    <property type="match status" value="1"/>
</dbReference>
<dbReference type="AlphaFoldDB" id="A0A9P9IP27"/>
<protein>
    <submittedName>
        <fullName evidence="2">Ribonuclease H-like domain-containing protein</fullName>
    </submittedName>
</protein>
<name>A0A9P9IP27_9HYPO</name>
<dbReference type="Proteomes" id="UP000717696">
    <property type="component" value="Unassembled WGS sequence"/>
</dbReference>
<dbReference type="GO" id="GO:0004523">
    <property type="term" value="F:RNA-DNA hybrid ribonuclease activity"/>
    <property type="evidence" value="ECO:0007669"/>
    <property type="project" value="InterPro"/>
</dbReference>
<dbReference type="InterPro" id="IPR036397">
    <property type="entry name" value="RNaseH_sf"/>
</dbReference>